<organism evidence="2 3">
    <name type="scientific">Trypanosoma cruzi</name>
    <dbReference type="NCBI Taxonomy" id="5693"/>
    <lineage>
        <taxon>Eukaryota</taxon>
        <taxon>Discoba</taxon>
        <taxon>Euglenozoa</taxon>
        <taxon>Kinetoplastea</taxon>
        <taxon>Metakinetoplastina</taxon>
        <taxon>Trypanosomatida</taxon>
        <taxon>Trypanosomatidae</taxon>
        <taxon>Trypanosoma</taxon>
        <taxon>Schizotrypanum</taxon>
    </lineage>
</organism>
<dbReference type="InterPro" id="IPR039881">
    <property type="entry name" value="PCIF1-like"/>
</dbReference>
<gene>
    <name evidence="2" type="ORF">C4B63_14g109</name>
</gene>
<reference evidence="2 3" key="1">
    <citation type="journal article" date="2018" name="Microb. Genom.">
        <title>Expanding an expanded genome: long-read sequencing of Trypanosoma cruzi.</title>
        <authorList>
            <person name="Berna L."/>
            <person name="Rodriguez M."/>
            <person name="Chiribao M.L."/>
            <person name="Parodi-Talice A."/>
            <person name="Pita S."/>
            <person name="Rijo G."/>
            <person name="Alvarez-Valin F."/>
            <person name="Robello C."/>
        </authorList>
    </citation>
    <scope>NUCLEOTIDE SEQUENCE [LARGE SCALE GENOMIC DNA]</scope>
    <source>
        <strain evidence="2 3">Dm28c</strain>
    </source>
</reference>
<accession>A0A2V2VMW8</accession>
<evidence type="ECO:0000259" key="1">
    <source>
        <dbReference type="Pfam" id="PF12237"/>
    </source>
</evidence>
<dbReference type="VEuPathDB" id="TriTrypDB:TcCL_NonESM01951"/>
<dbReference type="PANTHER" id="PTHR21727:SF0">
    <property type="entry name" value="MRNA (2'-O-METHYLADENOSINE-N(6)-)-METHYLTRANSFERASE"/>
    <property type="match status" value="1"/>
</dbReference>
<name>A0A2V2VMW8_TRYCR</name>
<dbReference type="Pfam" id="PF12237">
    <property type="entry name" value="PCIF1_WW"/>
    <property type="match status" value="1"/>
</dbReference>
<evidence type="ECO:0000313" key="3">
    <source>
        <dbReference type="Proteomes" id="UP000246121"/>
    </source>
</evidence>
<dbReference type="Proteomes" id="UP000246121">
    <property type="component" value="Unassembled WGS sequence"/>
</dbReference>
<dbReference type="GO" id="GO:0099122">
    <property type="term" value="F:RNA polymerase II C-terminal domain binding"/>
    <property type="evidence" value="ECO:0007669"/>
    <property type="project" value="InterPro"/>
</dbReference>
<dbReference type="VEuPathDB" id="TriTrypDB:TcBrA4_0013640"/>
<dbReference type="VEuPathDB" id="TriTrypDB:TcG_04171"/>
<protein>
    <recommendedName>
        <fullName evidence="1">PCIF1 WW domain-containing protein</fullName>
    </recommendedName>
</protein>
<dbReference type="PANTHER" id="PTHR21727">
    <property type="entry name" value="PHOSPHORYLATED CTD INTERACTING FACTOR 1"/>
    <property type="match status" value="1"/>
</dbReference>
<comment type="caution">
    <text evidence="2">The sequence shown here is derived from an EMBL/GenBank/DDBJ whole genome shotgun (WGS) entry which is preliminary data.</text>
</comment>
<dbReference type="VEuPathDB" id="TriTrypDB:TCSYLVIO_004716"/>
<dbReference type="VEuPathDB" id="TriTrypDB:BCY84_11238"/>
<dbReference type="VEuPathDB" id="TriTrypDB:TCDM_03523"/>
<dbReference type="InterPro" id="IPR022035">
    <property type="entry name" value="PCIF1_WW"/>
</dbReference>
<dbReference type="VEuPathDB" id="TriTrypDB:C4B63_14g109"/>
<evidence type="ECO:0000313" key="2">
    <source>
        <dbReference type="EMBL" id="PWU97769.1"/>
    </source>
</evidence>
<dbReference type="VEuPathDB" id="TriTrypDB:TcCLB.509799.80"/>
<dbReference type="GO" id="GO:0016422">
    <property type="term" value="F:mRNA (2'-O-methyladenosine-N6-)-methyltransferase activity"/>
    <property type="evidence" value="ECO:0007669"/>
    <property type="project" value="InterPro"/>
</dbReference>
<proteinExistence type="predicted"/>
<dbReference type="VEuPathDB" id="TriTrypDB:C3747_19g109"/>
<dbReference type="AlphaFoldDB" id="A0A2V2VMW8"/>
<dbReference type="VEuPathDB" id="TriTrypDB:TcCLB.504137.130"/>
<feature type="domain" description="PCIF1 WW" evidence="1">
    <location>
        <begin position="294"/>
        <end position="465"/>
    </location>
</feature>
<dbReference type="EMBL" id="PRFA01000014">
    <property type="protein sequence ID" value="PWU97769.1"/>
    <property type="molecule type" value="Genomic_DNA"/>
</dbReference>
<sequence length="532" mass="58920">MSAVEGTCVSTQAQLRVGLLTEVLRYSSACRLAKTLAALATTEVPCGRKESRGLMTAAIFEGLQSAALHGVAEGDTRHWVHPVLDLHRRAAVCERKEAPGAPSAIYTLEGIVLTKGCVLGVLHDKNGNEARREVSVDELRLAEETSLFHDNLLPALECIQPQRTSKSAMNWFLEKMCGASTKLRTSFNQKRRKAWALTDRLIILFYEERRRLAGLKEKMKREGAAIELRDLTLTEREGCGMVNLEIQICDKTDEGWFHAACPKELARQDSRDVLITLEVHAEHVTRLRRLAVCTEDGQFLFSLALVLLRYAGLSGGEWQLESGWHAGVPHSVFEALVSAFRVSVECFASPLNCTLPRYFSAFPDTDVFFGCRGNFFALQHLPPPEVGLISLEANPPFDHEVIAAGLGRALQWLEDTPSTIPLSFVFILPDSTQTNGIEVRRKAEQSHFFRGDCVLSPHMSMYVHGARHIGQPMKRKRQCEDGCPGDEHLVVLSCSTRLLVLQNDAAAAMLSASEGITKVRSAWKALSASVKF</sequence>
<dbReference type="VEuPathDB" id="TriTrypDB:ECC02_000539"/>